<dbReference type="CDD" id="cd06261">
    <property type="entry name" value="TM_PBP2"/>
    <property type="match status" value="1"/>
</dbReference>
<feature type="transmembrane region" description="Helical" evidence="7">
    <location>
        <begin position="204"/>
        <end position="229"/>
    </location>
</feature>
<name>A0A221W5I6_9PSEU</name>
<organism evidence="9 10">
    <name type="scientific">Actinoalloteichus hoggarensis</name>
    <dbReference type="NCBI Taxonomy" id="1470176"/>
    <lineage>
        <taxon>Bacteria</taxon>
        <taxon>Bacillati</taxon>
        <taxon>Actinomycetota</taxon>
        <taxon>Actinomycetes</taxon>
        <taxon>Pseudonocardiales</taxon>
        <taxon>Pseudonocardiaceae</taxon>
        <taxon>Actinoalloteichus</taxon>
    </lineage>
</organism>
<feature type="transmembrane region" description="Helical" evidence="7">
    <location>
        <begin position="161"/>
        <end position="183"/>
    </location>
</feature>
<keyword evidence="5 7" id="KW-1133">Transmembrane helix</keyword>
<evidence type="ECO:0000313" key="10">
    <source>
        <dbReference type="Proteomes" id="UP000204221"/>
    </source>
</evidence>
<dbReference type="EMBL" id="CP022521">
    <property type="protein sequence ID" value="ASO20973.1"/>
    <property type="molecule type" value="Genomic_DNA"/>
</dbReference>
<dbReference type="Gene3D" id="1.10.3720.10">
    <property type="entry name" value="MetI-like"/>
    <property type="match status" value="1"/>
</dbReference>
<dbReference type="Proteomes" id="UP000204221">
    <property type="component" value="Chromosome"/>
</dbReference>
<keyword evidence="2 7" id="KW-0813">Transport</keyword>
<dbReference type="SUPFAM" id="SSF161098">
    <property type="entry name" value="MetI-like"/>
    <property type="match status" value="1"/>
</dbReference>
<dbReference type="Pfam" id="PF00528">
    <property type="entry name" value="BPD_transp_1"/>
    <property type="match status" value="1"/>
</dbReference>
<feature type="transmembrane region" description="Helical" evidence="7">
    <location>
        <begin position="264"/>
        <end position="282"/>
    </location>
</feature>
<keyword evidence="3" id="KW-1003">Cell membrane</keyword>
<dbReference type="OrthoDB" id="5175345at2"/>
<evidence type="ECO:0000256" key="5">
    <source>
        <dbReference type="ARBA" id="ARBA00022989"/>
    </source>
</evidence>
<sequence>MSVVDTINGLTRPSAGRRTTATRDPFAPRGVAKVLTHLIAAVCALVTMFPLYAMVILSLRRPGAVEFPASLVPWDLSVESFGLIFATPEVWRWMANTLVYALVSVVLILLISAMAGYAFAKRRFRGREVMFWSLVSMLMVPYQVTLIPLFILVARSGGVDTYWGLILPGLANVQAVFLMRQFIMGIPDDLIEAARIDGCGDWRIFARIVLPLCRPILATLGIFVFLWHWNDFLWPLLVGQDPAMRTLTTGIASLQAEQIPLSQVFAGSVVAFVPIFLAYLVGQRYITDNAVAVGIKG</sequence>
<dbReference type="InterPro" id="IPR035906">
    <property type="entry name" value="MetI-like_sf"/>
</dbReference>
<evidence type="ECO:0000256" key="7">
    <source>
        <dbReference type="RuleBase" id="RU363032"/>
    </source>
</evidence>
<dbReference type="RefSeq" id="WP_093942222.1">
    <property type="nucleotide sequence ID" value="NZ_CP022521.1"/>
</dbReference>
<dbReference type="GO" id="GO:0055085">
    <property type="term" value="P:transmembrane transport"/>
    <property type="evidence" value="ECO:0007669"/>
    <property type="project" value="InterPro"/>
</dbReference>
<dbReference type="PANTHER" id="PTHR43744:SF12">
    <property type="entry name" value="ABC TRANSPORTER PERMEASE PROTEIN MG189-RELATED"/>
    <property type="match status" value="1"/>
</dbReference>
<keyword evidence="10" id="KW-1185">Reference proteome</keyword>
<feature type="transmembrane region" description="Helical" evidence="7">
    <location>
        <begin position="34"/>
        <end position="59"/>
    </location>
</feature>
<evidence type="ECO:0000256" key="6">
    <source>
        <dbReference type="ARBA" id="ARBA00023136"/>
    </source>
</evidence>
<proteinExistence type="inferred from homology"/>
<comment type="similarity">
    <text evidence="7">Belongs to the binding-protein-dependent transport system permease family.</text>
</comment>
<evidence type="ECO:0000256" key="8">
    <source>
        <dbReference type="SAM" id="MobiDB-lite"/>
    </source>
</evidence>
<keyword evidence="4 7" id="KW-0812">Transmembrane</keyword>
<evidence type="ECO:0000313" key="9">
    <source>
        <dbReference type="EMBL" id="ASO20973.1"/>
    </source>
</evidence>
<dbReference type="GO" id="GO:0005886">
    <property type="term" value="C:plasma membrane"/>
    <property type="evidence" value="ECO:0007669"/>
    <property type="project" value="UniProtKB-SubCell"/>
</dbReference>
<dbReference type="AlphaFoldDB" id="A0A221W5I6"/>
<protein>
    <submittedName>
        <fullName evidence="9">L-arabinose transport system permease protein AraQ</fullName>
    </submittedName>
</protein>
<dbReference type="KEGG" id="ahg:AHOG_16735"/>
<feature type="region of interest" description="Disordered" evidence="8">
    <location>
        <begin position="1"/>
        <end position="22"/>
    </location>
</feature>
<feature type="transmembrane region" description="Helical" evidence="7">
    <location>
        <begin position="131"/>
        <end position="155"/>
    </location>
</feature>
<keyword evidence="6 7" id="KW-0472">Membrane</keyword>
<accession>A0A221W5I6</accession>
<dbReference type="InterPro" id="IPR000515">
    <property type="entry name" value="MetI-like"/>
</dbReference>
<evidence type="ECO:0000256" key="2">
    <source>
        <dbReference type="ARBA" id="ARBA00022448"/>
    </source>
</evidence>
<feature type="transmembrane region" description="Helical" evidence="7">
    <location>
        <begin position="97"/>
        <end position="119"/>
    </location>
</feature>
<dbReference type="PANTHER" id="PTHR43744">
    <property type="entry name" value="ABC TRANSPORTER PERMEASE PROTEIN MG189-RELATED-RELATED"/>
    <property type="match status" value="1"/>
</dbReference>
<dbReference type="PROSITE" id="PS50928">
    <property type="entry name" value="ABC_TM1"/>
    <property type="match status" value="1"/>
</dbReference>
<evidence type="ECO:0000256" key="4">
    <source>
        <dbReference type="ARBA" id="ARBA00022692"/>
    </source>
</evidence>
<comment type="subcellular location">
    <subcellularLocation>
        <location evidence="1 7">Cell membrane</location>
        <topology evidence="1 7">Multi-pass membrane protein</topology>
    </subcellularLocation>
</comment>
<evidence type="ECO:0000256" key="1">
    <source>
        <dbReference type="ARBA" id="ARBA00004651"/>
    </source>
</evidence>
<reference evidence="9 10" key="1">
    <citation type="submission" date="2017-07" db="EMBL/GenBank/DDBJ databases">
        <title>Complete genome sequence of Actinoalloteichus hoggarensis DSM 45943, type strain of Actinoalloteichus hoggarensis.</title>
        <authorList>
            <person name="Ruckert C."/>
            <person name="Nouioui I."/>
            <person name="Willmese J."/>
            <person name="van Wezel G."/>
            <person name="Klenk H.-P."/>
            <person name="Kalinowski J."/>
            <person name="Zotchev S.B."/>
        </authorList>
    </citation>
    <scope>NUCLEOTIDE SEQUENCE [LARGE SCALE GENOMIC DNA]</scope>
    <source>
        <strain evidence="9 10">DSM 45943</strain>
    </source>
</reference>
<evidence type="ECO:0000256" key="3">
    <source>
        <dbReference type="ARBA" id="ARBA00022475"/>
    </source>
</evidence>
<gene>
    <name evidence="9" type="primary">araQ3</name>
    <name evidence="9" type="ORF">AHOG_16735</name>
</gene>